<evidence type="ECO:0000313" key="1">
    <source>
        <dbReference type="Proteomes" id="UP000887564"/>
    </source>
</evidence>
<name>A0A914RNZ3_PAREQ</name>
<protein>
    <submittedName>
        <fullName evidence="2">Uncharacterized protein</fullName>
    </submittedName>
</protein>
<keyword evidence="1" id="KW-1185">Reference proteome</keyword>
<accession>A0A914RNZ3</accession>
<sequence>KESDQTNISQTKDLFGEAIRKRANANISDSQHNADIFDEVTRLLSVRNCKSSVG</sequence>
<dbReference type="WBParaSite" id="PEQ_0000362001-mRNA-1">
    <property type="protein sequence ID" value="PEQ_0000362001-mRNA-1"/>
    <property type="gene ID" value="PEQ_0000362001"/>
</dbReference>
<organism evidence="1 2">
    <name type="scientific">Parascaris equorum</name>
    <name type="common">Equine roundworm</name>
    <dbReference type="NCBI Taxonomy" id="6256"/>
    <lineage>
        <taxon>Eukaryota</taxon>
        <taxon>Metazoa</taxon>
        <taxon>Ecdysozoa</taxon>
        <taxon>Nematoda</taxon>
        <taxon>Chromadorea</taxon>
        <taxon>Rhabditida</taxon>
        <taxon>Spirurina</taxon>
        <taxon>Ascaridomorpha</taxon>
        <taxon>Ascaridoidea</taxon>
        <taxon>Ascarididae</taxon>
        <taxon>Parascaris</taxon>
    </lineage>
</organism>
<reference evidence="2" key="1">
    <citation type="submission" date="2022-11" db="UniProtKB">
        <authorList>
            <consortium name="WormBaseParasite"/>
        </authorList>
    </citation>
    <scope>IDENTIFICATION</scope>
</reference>
<proteinExistence type="predicted"/>
<evidence type="ECO:0000313" key="2">
    <source>
        <dbReference type="WBParaSite" id="PEQ_0000362001-mRNA-1"/>
    </source>
</evidence>
<dbReference type="AlphaFoldDB" id="A0A914RNZ3"/>
<dbReference type="Proteomes" id="UP000887564">
    <property type="component" value="Unplaced"/>
</dbReference>